<name>A0A5C1QLP6_9SPIO</name>
<dbReference type="InterPro" id="IPR011990">
    <property type="entry name" value="TPR-like_helical_dom_sf"/>
</dbReference>
<evidence type="ECO:0000256" key="2">
    <source>
        <dbReference type="ARBA" id="ARBA00022803"/>
    </source>
</evidence>
<dbReference type="Gene3D" id="1.25.40.10">
    <property type="entry name" value="Tetratricopeptide repeat domain"/>
    <property type="match status" value="2"/>
</dbReference>
<keyword evidence="2 3" id="KW-0802">TPR repeat</keyword>
<dbReference type="OrthoDB" id="362878at2"/>
<dbReference type="InterPro" id="IPR050498">
    <property type="entry name" value="Ycf3"/>
</dbReference>
<dbReference type="SMART" id="SM00028">
    <property type="entry name" value="TPR"/>
    <property type="match status" value="3"/>
</dbReference>
<reference evidence="4 5" key="1">
    <citation type="submission" date="2019-02" db="EMBL/GenBank/DDBJ databases">
        <title>Complete Genome Sequence and Methylome Analysis of free living Spirochaetas.</title>
        <authorList>
            <person name="Fomenkov A."/>
            <person name="Dubinina G."/>
            <person name="Leshcheva N."/>
            <person name="Mikheeva N."/>
            <person name="Grabovich M."/>
            <person name="Vincze T."/>
            <person name="Roberts R.J."/>
        </authorList>
    </citation>
    <scope>NUCLEOTIDE SEQUENCE [LARGE SCALE GENOMIC DNA]</scope>
    <source>
        <strain evidence="4 5">K2</strain>
    </source>
</reference>
<accession>A0A5C1QLP6</accession>
<dbReference type="KEGG" id="ock:EXM22_07825"/>
<dbReference type="SUPFAM" id="SSF48452">
    <property type="entry name" value="TPR-like"/>
    <property type="match status" value="1"/>
</dbReference>
<dbReference type="PROSITE" id="PS50005">
    <property type="entry name" value="TPR"/>
    <property type="match status" value="1"/>
</dbReference>
<dbReference type="RefSeq" id="WP_149485980.1">
    <property type="nucleotide sequence ID" value="NZ_CP036150.1"/>
</dbReference>
<dbReference type="InterPro" id="IPR019734">
    <property type="entry name" value="TPR_rpt"/>
</dbReference>
<organism evidence="4 5">
    <name type="scientific">Oceanispirochaeta crateris</name>
    <dbReference type="NCBI Taxonomy" id="2518645"/>
    <lineage>
        <taxon>Bacteria</taxon>
        <taxon>Pseudomonadati</taxon>
        <taxon>Spirochaetota</taxon>
        <taxon>Spirochaetia</taxon>
        <taxon>Spirochaetales</taxon>
        <taxon>Spirochaetaceae</taxon>
        <taxon>Oceanispirochaeta</taxon>
    </lineage>
</organism>
<proteinExistence type="predicted"/>
<keyword evidence="1" id="KW-0677">Repeat</keyword>
<dbReference type="AlphaFoldDB" id="A0A5C1QLP6"/>
<dbReference type="EMBL" id="CP036150">
    <property type="protein sequence ID" value="QEN07900.1"/>
    <property type="molecule type" value="Genomic_DNA"/>
</dbReference>
<evidence type="ECO:0000313" key="5">
    <source>
        <dbReference type="Proteomes" id="UP000324209"/>
    </source>
</evidence>
<dbReference type="PROSITE" id="PS51257">
    <property type="entry name" value="PROKAR_LIPOPROTEIN"/>
    <property type="match status" value="1"/>
</dbReference>
<evidence type="ECO:0000313" key="4">
    <source>
        <dbReference type="EMBL" id="QEN07900.1"/>
    </source>
</evidence>
<protein>
    <submittedName>
        <fullName evidence="4">Uncharacterized protein</fullName>
    </submittedName>
</protein>
<dbReference type="Proteomes" id="UP000324209">
    <property type="component" value="Chromosome"/>
</dbReference>
<feature type="repeat" description="TPR" evidence="3">
    <location>
        <begin position="74"/>
        <end position="107"/>
    </location>
</feature>
<dbReference type="PANTHER" id="PTHR44858">
    <property type="entry name" value="TETRATRICOPEPTIDE REPEAT PROTEIN 6"/>
    <property type="match status" value="1"/>
</dbReference>
<sequence>MKTRFLLIFWLMSSLLILISCKPGRNNELAQRVYELEQIGSAEAEPDEIREIRKDINHWEKELNDAISAGKNTGRYYRVLGLKFLDYKMYAPARDSFSRAIEITPENGRLYYYRAVTLSRLAVLRDNDEEKLAELALAEKDYLKAIDLEPKYMSPYYSLAILYIYELSRPFEAGPFLEKYLKVERSDGRALLLYGQLLEQMDQPEKAMDQYTRLLSLSGYSAEKEQAALYLNRIREDSF</sequence>
<gene>
    <name evidence="4" type="ORF">EXM22_07825</name>
</gene>
<evidence type="ECO:0000256" key="3">
    <source>
        <dbReference type="PROSITE-ProRule" id="PRU00339"/>
    </source>
</evidence>
<dbReference type="PANTHER" id="PTHR44858:SF1">
    <property type="entry name" value="UDP-N-ACETYLGLUCOSAMINE--PEPTIDE N-ACETYLGLUCOSAMINYLTRANSFERASE SPINDLY-RELATED"/>
    <property type="match status" value="1"/>
</dbReference>
<keyword evidence="5" id="KW-1185">Reference proteome</keyword>
<evidence type="ECO:0000256" key="1">
    <source>
        <dbReference type="ARBA" id="ARBA00022737"/>
    </source>
</evidence>